<reference evidence="2" key="1">
    <citation type="journal article" date="2023" name="Mol. Phylogenet. Evol.">
        <title>Genome-scale phylogeny and comparative genomics of the fungal order Sordariales.</title>
        <authorList>
            <person name="Hensen N."/>
            <person name="Bonometti L."/>
            <person name="Westerberg I."/>
            <person name="Brannstrom I.O."/>
            <person name="Guillou S."/>
            <person name="Cros-Aarteil S."/>
            <person name="Calhoun S."/>
            <person name="Haridas S."/>
            <person name="Kuo A."/>
            <person name="Mondo S."/>
            <person name="Pangilinan J."/>
            <person name="Riley R."/>
            <person name="LaButti K."/>
            <person name="Andreopoulos B."/>
            <person name="Lipzen A."/>
            <person name="Chen C."/>
            <person name="Yan M."/>
            <person name="Daum C."/>
            <person name="Ng V."/>
            <person name="Clum A."/>
            <person name="Steindorff A."/>
            <person name="Ohm R.A."/>
            <person name="Martin F."/>
            <person name="Silar P."/>
            <person name="Natvig D.O."/>
            <person name="Lalanne C."/>
            <person name="Gautier V."/>
            <person name="Ament-Velasquez S.L."/>
            <person name="Kruys A."/>
            <person name="Hutchinson M.I."/>
            <person name="Powell A.J."/>
            <person name="Barry K."/>
            <person name="Miller A.N."/>
            <person name="Grigoriev I.V."/>
            <person name="Debuchy R."/>
            <person name="Gladieux P."/>
            <person name="Hiltunen Thoren M."/>
            <person name="Johannesson H."/>
        </authorList>
    </citation>
    <scope>NUCLEOTIDE SEQUENCE</scope>
    <source>
        <strain evidence="2">PSN293</strain>
    </source>
</reference>
<dbReference type="EMBL" id="MU858197">
    <property type="protein sequence ID" value="KAK4209670.1"/>
    <property type="molecule type" value="Genomic_DNA"/>
</dbReference>
<dbReference type="AlphaFoldDB" id="A0AAN6Y0A1"/>
<keyword evidence="1" id="KW-0812">Transmembrane</keyword>
<dbReference type="Proteomes" id="UP001301769">
    <property type="component" value="Unassembled WGS sequence"/>
</dbReference>
<name>A0AAN6Y0A1_9PEZI</name>
<keyword evidence="1" id="KW-0472">Membrane</keyword>
<sequence>MFLPNQQVLTWTGGQTPVTEPPGDTWSELAREWANPSVVVATVLMFVGGNVVHEALAQTTGRAFTPVTFSFGWPAYALSSLKGALGEGRLLPAPDYPVKVFNLMSSYHRVNKNWIIGRIVRDHEAWISKADPSNNSGIRIAIFEATPDERQAKKSEFRYGPMHLFGAFVMVLQLVIAAIPTIRTNGHEWGILAITALGTVLSLLMGALPQWVAEKMPRTRDSNKVFALTTGNGSRDVMIIKGEGRCPDLECLATLDSPITASPWTTMERFSLSRQNSLSRDAKMIFGRPVGYQITRCVCVIETLGWLLILVSLAGIRSHTWCLIAVGTIGLIHNSTLADLQRSPTARDPPLKLIDTISTRKIMDGLMDLEITHAGCGQPLLREFFPGRLRHEEEQWWATPRKDRSNTAYDRKRLKEHVRRDRPRSM</sequence>
<protein>
    <submittedName>
        <fullName evidence="2">Uncharacterized protein</fullName>
    </submittedName>
</protein>
<feature type="non-terminal residue" evidence="2">
    <location>
        <position position="426"/>
    </location>
</feature>
<keyword evidence="1" id="KW-1133">Transmembrane helix</keyword>
<proteinExistence type="predicted"/>
<comment type="caution">
    <text evidence="2">The sequence shown here is derived from an EMBL/GenBank/DDBJ whole genome shotgun (WGS) entry which is preliminary data.</text>
</comment>
<keyword evidence="3" id="KW-1185">Reference proteome</keyword>
<feature type="transmembrane region" description="Helical" evidence="1">
    <location>
        <begin position="189"/>
        <end position="208"/>
    </location>
</feature>
<evidence type="ECO:0000313" key="2">
    <source>
        <dbReference type="EMBL" id="KAK4209670.1"/>
    </source>
</evidence>
<accession>A0AAN6Y0A1</accession>
<organism evidence="2 3">
    <name type="scientific">Rhypophila decipiens</name>
    <dbReference type="NCBI Taxonomy" id="261697"/>
    <lineage>
        <taxon>Eukaryota</taxon>
        <taxon>Fungi</taxon>
        <taxon>Dikarya</taxon>
        <taxon>Ascomycota</taxon>
        <taxon>Pezizomycotina</taxon>
        <taxon>Sordariomycetes</taxon>
        <taxon>Sordariomycetidae</taxon>
        <taxon>Sordariales</taxon>
        <taxon>Naviculisporaceae</taxon>
        <taxon>Rhypophila</taxon>
    </lineage>
</organism>
<evidence type="ECO:0000313" key="3">
    <source>
        <dbReference type="Proteomes" id="UP001301769"/>
    </source>
</evidence>
<feature type="transmembrane region" description="Helical" evidence="1">
    <location>
        <begin position="163"/>
        <end position="183"/>
    </location>
</feature>
<reference evidence="2" key="2">
    <citation type="submission" date="2023-05" db="EMBL/GenBank/DDBJ databases">
        <authorList>
            <consortium name="Lawrence Berkeley National Laboratory"/>
            <person name="Steindorff A."/>
            <person name="Hensen N."/>
            <person name="Bonometti L."/>
            <person name="Westerberg I."/>
            <person name="Brannstrom I.O."/>
            <person name="Guillou S."/>
            <person name="Cros-Aarteil S."/>
            <person name="Calhoun S."/>
            <person name="Haridas S."/>
            <person name="Kuo A."/>
            <person name="Mondo S."/>
            <person name="Pangilinan J."/>
            <person name="Riley R."/>
            <person name="Labutti K."/>
            <person name="Andreopoulos B."/>
            <person name="Lipzen A."/>
            <person name="Chen C."/>
            <person name="Yanf M."/>
            <person name="Daum C."/>
            <person name="Ng V."/>
            <person name="Clum A."/>
            <person name="Ohm R."/>
            <person name="Martin F."/>
            <person name="Silar P."/>
            <person name="Natvig D."/>
            <person name="Lalanne C."/>
            <person name="Gautier V."/>
            <person name="Ament-Velasquez S.L."/>
            <person name="Kruys A."/>
            <person name="Hutchinson M.I."/>
            <person name="Powell A.J."/>
            <person name="Barry K."/>
            <person name="Miller A.N."/>
            <person name="Grigoriev I.V."/>
            <person name="Debuchy R."/>
            <person name="Gladieux P."/>
            <person name="Thoren M.H."/>
            <person name="Johannesson H."/>
        </authorList>
    </citation>
    <scope>NUCLEOTIDE SEQUENCE</scope>
    <source>
        <strain evidence="2">PSN293</strain>
    </source>
</reference>
<evidence type="ECO:0000256" key="1">
    <source>
        <dbReference type="SAM" id="Phobius"/>
    </source>
</evidence>
<gene>
    <name evidence="2" type="ORF">QBC37DRAFT_294095</name>
</gene>